<dbReference type="SMART" id="SM00387">
    <property type="entry name" value="HATPase_c"/>
    <property type="match status" value="1"/>
</dbReference>
<keyword evidence="6" id="KW-0418">Kinase</keyword>
<dbReference type="InterPro" id="IPR003018">
    <property type="entry name" value="GAF"/>
</dbReference>
<dbReference type="OrthoDB" id="9768069at2"/>
<dbReference type="InterPro" id="IPR004358">
    <property type="entry name" value="Sig_transdc_His_kin-like_C"/>
</dbReference>
<dbReference type="CDD" id="cd00130">
    <property type="entry name" value="PAS"/>
    <property type="match status" value="2"/>
</dbReference>
<evidence type="ECO:0000259" key="11">
    <source>
        <dbReference type="PROSITE" id="PS50110"/>
    </source>
</evidence>
<evidence type="ECO:0000256" key="6">
    <source>
        <dbReference type="ARBA" id="ARBA00022777"/>
    </source>
</evidence>
<feature type="domain" description="PAS" evidence="12">
    <location>
        <begin position="309"/>
        <end position="379"/>
    </location>
</feature>
<dbReference type="InterPro" id="IPR036890">
    <property type="entry name" value="HATPase_C_sf"/>
</dbReference>
<feature type="domain" description="Histidine kinase" evidence="10">
    <location>
        <begin position="445"/>
        <end position="663"/>
    </location>
</feature>
<dbReference type="SUPFAM" id="SSF47384">
    <property type="entry name" value="Homodimeric domain of signal transducing histidine kinase"/>
    <property type="match status" value="1"/>
</dbReference>
<dbReference type="EMBL" id="CP036401">
    <property type="protein sequence ID" value="QBI03333.1"/>
    <property type="molecule type" value="Genomic_DNA"/>
</dbReference>
<dbReference type="PROSITE" id="PS50109">
    <property type="entry name" value="HIS_KIN"/>
    <property type="match status" value="1"/>
</dbReference>
<evidence type="ECO:0000256" key="7">
    <source>
        <dbReference type="ARBA" id="ARBA00023012"/>
    </source>
</evidence>
<keyword evidence="7" id="KW-0902">Two-component regulatory system</keyword>
<dbReference type="InterPro" id="IPR003594">
    <property type="entry name" value="HATPase_dom"/>
</dbReference>
<accession>A0A411X370</accession>
<dbReference type="InterPro" id="IPR035965">
    <property type="entry name" value="PAS-like_dom_sf"/>
</dbReference>
<dbReference type="InterPro" id="IPR000014">
    <property type="entry name" value="PAS"/>
</dbReference>
<reference evidence="14" key="3">
    <citation type="submission" date="2022-12" db="EMBL/GenBank/DDBJ databases">
        <authorList>
            <person name="Sun Q."/>
            <person name="Kim S."/>
        </authorList>
    </citation>
    <scope>NUCLEOTIDE SEQUENCE</scope>
    <source>
        <strain evidence="14">KCTC 12343</strain>
    </source>
</reference>
<dbReference type="Gene3D" id="3.30.450.40">
    <property type="match status" value="1"/>
</dbReference>
<dbReference type="SMART" id="SM00086">
    <property type="entry name" value="PAC"/>
    <property type="match status" value="1"/>
</dbReference>
<evidence type="ECO:0000259" key="10">
    <source>
        <dbReference type="PROSITE" id="PS50109"/>
    </source>
</evidence>
<dbReference type="SMART" id="SM00448">
    <property type="entry name" value="REC"/>
    <property type="match status" value="1"/>
</dbReference>
<dbReference type="Gene3D" id="3.30.565.10">
    <property type="entry name" value="Histidine kinase-like ATPase, C-terminal domain"/>
    <property type="match status" value="1"/>
</dbReference>
<dbReference type="Gene3D" id="3.40.50.2300">
    <property type="match status" value="1"/>
</dbReference>
<dbReference type="InterPro" id="IPR013655">
    <property type="entry name" value="PAS_fold_3"/>
</dbReference>
<dbReference type="SMART" id="SM00388">
    <property type="entry name" value="HisKA"/>
    <property type="match status" value="1"/>
</dbReference>
<dbReference type="FunFam" id="3.30.450.20:FF:000099">
    <property type="entry name" value="Sensory box sensor histidine kinase"/>
    <property type="match status" value="1"/>
</dbReference>
<comment type="catalytic activity">
    <reaction evidence="1">
        <text>ATP + protein L-histidine = ADP + protein N-phospho-L-histidine.</text>
        <dbReference type="EC" id="2.7.13.3"/>
    </reaction>
</comment>
<dbReference type="InterPro" id="IPR003661">
    <property type="entry name" value="HisK_dim/P_dom"/>
</dbReference>
<dbReference type="Pfam" id="PF02518">
    <property type="entry name" value="HATPase_c"/>
    <property type="match status" value="1"/>
</dbReference>
<dbReference type="InterPro" id="IPR013656">
    <property type="entry name" value="PAS_4"/>
</dbReference>
<dbReference type="SMART" id="SM00065">
    <property type="entry name" value="GAF"/>
    <property type="match status" value="1"/>
</dbReference>
<dbReference type="SUPFAM" id="SSF52172">
    <property type="entry name" value="CheY-like"/>
    <property type="match status" value="1"/>
</dbReference>
<dbReference type="SUPFAM" id="SSF55785">
    <property type="entry name" value="PYP-like sensor domain (PAS domain)"/>
    <property type="match status" value="2"/>
</dbReference>
<dbReference type="InterPro" id="IPR029016">
    <property type="entry name" value="GAF-like_dom_sf"/>
</dbReference>
<comment type="subcellular location">
    <subcellularLocation>
        <location evidence="2">Cell inner membrane</location>
        <topology evidence="2">Multi-pass membrane protein</topology>
    </subcellularLocation>
</comment>
<dbReference type="FunFam" id="1.10.287.130:FF:000001">
    <property type="entry name" value="Two-component sensor histidine kinase"/>
    <property type="match status" value="1"/>
</dbReference>
<feature type="domain" description="PAC" evidence="13">
    <location>
        <begin position="382"/>
        <end position="434"/>
    </location>
</feature>
<dbReference type="PANTHER" id="PTHR43547:SF2">
    <property type="entry name" value="HYBRID SIGNAL TRANSDUCTION HISTIDINE KINASE C"/>
    <property type="match status" value="1"/>
</dbReference>
<feature type="modified residue" description="4-aspartylphosphate" evidence="9">
    <location>
        <position position="734"/>
    </location>
</feature>
<dbReference type="Pfam" id="PF00512">
    <property type="entry name" value="HisKA"/>
    <property type="match status" value="1"/>
</dbReference>
<reference evidence="14" key="1">
    <citation type="journal article" date="2014" name="Int. J. Syst. Evol. Microbiol.">
        <title>Complete genome sequence of Corynebacterium casei LMG S-19264T (=DSM 44701T), isolated from a smear-ripened cheese.</title>
        <authorList>
            <consortium name="US DOE Joint Genome Institute (JGI-PGF)"/>
            <person name="Walter F."/>
            <person name="Albersmeier A."/>
            <person name="Kalinowski J."/>
            <person name="Ruckert C."/>
        </authorList>
    </citation>
    <scope>NUCLEOTIDE SEQUENCE</scope>
    <source>
        <strain evidence="14">KCTC 12343</strain>
    </source>
</reference>
<dbReference type="InterPro" id="IPR001789">
    <property type="entry name" value="Sig_transdc_resp-reg_receiver"/>
</dbReference>
<protein>
    <recommendedName>
        <fullName evidence="3">histidine kinase</fullName>
        <ecNumber evidence="3">2.7.13.3</ecNumber>
    </recommendedName>
</protein>
<dbReference type="EC" id="2.7.13.3" evidence="3"/>
<dbReference type="Proteomes" id="UP000628442">
    <property type="component" value="Unassembled WGS sequence"/>
</dbReference>
<keyword evidence="8" id="KW-0472">Membrane</keyword>
<dbReference type="GO" id="GO:0005886">
    <property type="term" value="C:plasma membrane"/>
    <property type="evidence" value="ECO:0007669"/>
    <property type="project" value="UniProtKB-SubCell"/>
</dbReference>
<dbReference type="SUPFAM" id="SSF55781">
    <property type="entry name" value="GAF domain-like"/>
    <property type="match status" value="1"/>
</dbReference>
<evidence type="ECO:0000256" key="3">
    <source>
        <dbReference type="ARBA" id="ARBA00012438"/>
    </source>
</evidence>
<keyword evidence="5" id="KW-0808">Transferase</keyword>
<evidence type="ECO:0000313" key="15">
    <source>
        <dbReference type="EMBL" id="QBI03333.1"/>
    </source>
</evidence>
<keyword evidence="16" id="KW-1185">Reference proteome</keyword>
<dbReference type="PROSITE" id="PS50110">
    <property type="entry name" value="RESPONSE_REGULATORY"/>
    <property type="match status" value="1"/>
</dbReference>
<dbReference type="Pfam" id="PF01590">
    <property type="entry name" value="GAF"/>
    <property type="match status" value="1"/>
</dbReference>
<proteinExistence type="predicted"/>
<dbReference type="AlphaFoldDB" id="A0A411X370"/>
<dbReference type="Pfam" id="PF08448">
    <property type="entry name" value="PAS_4"/>
    <property type="match status" value="1"/>
</dbReference>
<evidence type="ECO:0000256" key="4">
    <source>
        <dbReference type="ARBA" id="ARBA00022553"/>
    </source>
</evidence>
<evidence type="ECO:0000259" key="12">
    <source>
        <dbReference type="PROSITE" id="PS50112"/>
    </source>
</evidence>
<dbReference type="InterPro" id="IPR000700">
    <property type="entry name" value="PAS-assoc_C"/>
</dbReference>
<dbReference type="InterPro" id="IPR005467">
    <property type="entry name" value="His_kinase_dom"/>
</dbReference>
<dbReference type="RefSeq" id="WP_131147436.1">
    <property type="nucleotide sequence ID" value="NZ_BMWV01000021.1"/>
</dbReference>
<dbReference type="EMBL" id="BMWV01000021">
    <property type="protein sequence ID" value="GGY66971.1"/>
    <property type="molecule type" value="Genomic_DNA"/>
</dbReference>
<dbReference type="CDD" id="cd00082">
    <property type="entry name" value="HisKA"/>
    <property type="match status" value="1"/>
</dbReference>
<dbReference type="PRINTS" id="PR00344">
    <property type="entry name" value="BCTRLSENSOR"/>
</dbReference>
<evidence type="ECO:0000313" key="14">
    <source>
        <dbReference type="EMBL" id="GGY66971.1"/>
    </source>
</evidence>
<dbReference type="Gene3D" id="1.10.287.130">
    <property type="match status" value="1"/>
</dbReference>
<gene>
    <name evidence="15" type="ORF">EYF70_22785</name>
    <name evidence="14" type="ORF">GCM10007387_56560</name>
</gene>
<evidence type="ECO:0000256" key="2">
    <source>
        <dbReference type="ARBA" id="ARBA00004429"/>
    </source>
</evidence>
<dbReference type="PROSITE" id="PS50112">
    <property type="entry name" value="PAS"/>
    <property type="match status" value="1"/>
</dbReference>
<reference evidence="15 16" key="2">
    <citation type="submission" date="2019-02" db="EMBL/GenBank/DDBJ databases">
        <title>Draft Genome Sequences of Six Type Strains of the Genus Massilia.</title>
        <authorList>
            <person name="Miess H."/>
            <person name="Frediansyhah A."/>
            <person name="Gross H."/>
        </authorList>
    </citation>
    <scope>NUCLEOTIDE SEQUENCE [LARGE SCALE GENOMIC DNA]</scope>
    <source>
        <strain evidence="15 16">DSM 17472</strain>
    </source>
</reference>
<dbReference type="CDD" id="cd00075">
    <property type="entry name" value="HATPase"/>
    <property type="match status" value="1"/>
</dbReference>
<sequence length="800" mass="87886">MSDRTPDPAAVFGALPAPYVLLTPDFTIVLASDAFLRANGWQREQLIGRDVFAVFAALPTDPQANARTMANLRASLARVLDTRAPDEMAVQRYDIPLPGQPALFQQKYWSAVNSPVLDDAGDVAYIVHYVKDVTARMRGTARRDALRSLADAWRDVRAPREIVRTALEILGEVLGVSRVSFGRYNDATDTLYVGPDWCTPGIPSLEGTVHLRDFGSFVDEMLRGEAVVVHDVAQDPRTAAHAGPFRRHHAQSFVDIPVIEQGRLKSILVVSDTVPRQWAGEDVTLMREFAERIRTASERARSMEALATSEAKFRSITNAMPQMVWSTLPDGWHDYFNAQWYDYTGMPPGSTDGVRWNEMFHPDDRERAWAAWQHSLDTGDVYEIQYRLRHRSGEYRWTLGRALPVRDDTGRIIRWMGTCTDIHSQKLAEDALREAAARKDEFLAMLAHELRNPLAPIGTAAQLLQGGLADEKTRIAASNIISRQVRHMAHLVDDLLDVSRVTRGLVQLNMADLDLAEVVASAVEQAMPLIDERRHALDLDLPDTPARVHGDRTRLVQVIANLLNNAAKYTPHSGRIALHLDVVDSHARVTVRDNGNGIAPTLLPHIFDLFIQGERNPDRAQGGLGLGLTLVKSITMLHDGFVTAHSDGPGRGSEFAIHLPLLEGVPAPAPRAPAETRRPAARALRLLVVEDNPDAAGVLAELLRSEGHDVAVAEDAEAALRRADLAATDAFILDIGLPGMDGYTLARHLRADPATAGATLIALTGYGQPSDRAQSHAAGFNRHLVKPADPAELLLALQAV</sequence>
<feature type="domain" description="Response regulatory" evidence="11">
    <location>
        <begin position="685"/>
        <end position="800"/>
    </location>
</feature>
<dbReference type="InterPro" id="IPR011006">
    <property type="entry name" value="CheY-like_superfamily"/>
</dbReference>
<dbReference type="PROSITE" id="PS50113">
    <property type="entry name" value="PAC"/>
    <property type="match status" value="1"/>
</dbReference>
<dbReference type="Pfam" id="PF00072">
    <property type="entry name" value="Response_reg"/>
    <property type="match status" value="1"/>
</dbReference>
<dbReference type="NCBIfam" id="TIGR00229">
    <property type="entry name" value="sensory_box"/>
    <property type="match status" value="1"/>
</dbReference>
<dbReference type="FunFam" id="3.30.565.10:FF:000006">
    <property type="entry name" value="Sensor histidine kinase WalK"/>
    <property type="match status" value="1"/>
</dbReference>
<evidence type="ECO:0000259" key="13">
    <source>
        <dbReference type="PROSITE" id="PS50113"/>
    </source>
</evidence>
<evidence type="ECO:0000313" key="17">
    <source>
        <dbReference type="Proteomes" id="UP000628442"/>
    </source>
</evidence>
<dbReference type="SMART" id="SM00091">
    <property type="entry name" value="PAS"/>
    <property type="match status" value="2"/>
</dbReference>
<dbReference type="SUPFAM" id="SSF55874">
    <property type="entry name" value="ATPase domain of HSP90 chaperone/DNA topoisomerase II/histidine kinase"/>
    <property type="match status" value="1"/>
</dbReference>
<dbReference type="GO" id="GO:0000155">
    <property type="term" value="F:phosphorelay sensor kinase activity"/>
    <property type="evidence" value="ECO:0007669"/>
    <property type="project" value="InterPro"/>
</dbReference>
<dbReference type="InterPro" id="IPR036097">
    <property type="entry name" value="HisK_dim/P_sf"/>
</dbReference>
<evidence type="ECO:0000256" key="5">
    <source>
        <dbReference type="ARBA" id="ARBA00022679"/>
    </source>
</evidence>
<name>A0A411X370_9BURK</name>
<dbReference type="InterPro" id="IPR001610">
    <property type="entry name" value="PAC"/>
</dbReference>
<dbReference type="PANTHER" id="PTHR43547">
    <property type="entry name" value="TWO-COMPONENT HISTIDINE KINASE"/>
    <property type="match status" value="1"/>
</dbReference>
<evidence type="ECO:0000256" key="9">
    <source>
        <dbReference type="PROSITE-ProRule" id="PRU00169"/>
    </source>
</evidence>
<evidence type="ECO:0000256" key="8">
    <source>
        <dbReference type="ARBA" id="ARBA00023136"/>
    </source>
</evidence>
<dbReference type="Proteomes" id="UP000292307">
    <property type="component" value="Chromosome"/>
</dbReference>
<keyword evidence="4 9" id="KW-0597">Phosphoprotein</keyword>
<evidence type="ECO:0000313" key="16">
    <source>
        <dbReference type="Proteomes" id="UP000292307"/>
    </source>
</evidence>
<evidence type="ECO:0000256" key="1">
    <source>
        <dbReference type="ARBA" id="ARBA00000085"/>
    </source>
</evidence>
<dbReference type="Gene3D" id="3.30.450.20">
    <property type="entry name" value="PAS domain"/>
    <property type="match status" value="2"/>
</dbReference>
<dbReference type="Pfam" id="PF08447">
    <property type="entry name" value="PAS_3"/>
    <property type="match status" value="1"/>
</dbReference>
<organism evidence="14 17">
    <name type="scientific">Pseudoduganella albidiflava</name>
    <dbReference type="NCBI Taxonomy" id="321983"/>
    <lineage>
        <taxon>Bacteria</taxon>
        <taxon>Pseudomonadati</taxon>
        <taxon>Pseudomonadota</taxon>
        <taxon>Betaproteobacteria</taxon>
        <taxon>Burkholderiales</taxon>
        <taxon>Oxalobacteraceae</taxon>
        <taxon>Telluria group</taxon>
        <taxon>Pseudoduganella</taxon>
    </lineage>
</organism>